<feature type="transmembrane region" description="Helical" evidence="4">
    <location>
        <begin position="25"/>
        <end position="47"/>
    </location>
</feature>
<feature type="binding site" evidence="3">
    <location>
        <position position="516"/>
    </location>
    <ligand>
        <name>L-glutamate</name>
        <dbReference type="ChEBI" id="CHEBI:29985"/>
    </ligand>
</feature>
<reference evidence="5" key="1">
    <citation type="submission" date="2021-12" db="EMBL/GenBank/DDBJ databases">
        <authorList>
            <person name="King R."/>
        </authorList>
    </citation>
    <scope>NUCLEOTIDE SEQUENCE</scope>
</reference>
<dbReference type="AlphaFoldDB" id="A0A9P0BJL7"/>
<evidence type="ECO:0000313" key="5">
    <source>
        <dbReference type="EMBL" id="CAH0564515.1"/>
    </source>
</evidence>
<keyword evidence="1" id="KW-0800">Toxin</keyword>
<keyword evidence="4" id="KW-0472">Membrane</keyword>
<evidence type="ECO:0000256" key="4">
    <source>
        <dbReference type="SAM" id="Phobius"/>
    </source>
</evidence>
<dbReference type="InterPro" id="IPR043137">
    <property type="entry name" value="GGT_ssub_C"/>
</dbReference>
<dbReference type="NCBIfam" id="TIGR00066">
    <property type="entry name" value="g_glut_trans"/>
    <property type="match status" value="1"/>
</dbReference>
<feature type="active site" description="Nucleophile" evidence="2">
    <location>
        <position position="423"/>
    </location>
</feature>
<dbReference type="OrthoDB" id="1081007at2759"/>
<keyword evidence="4" id="KW-0812">Transmembrane</keyword>
<feature type="binding site" evidence="3">
    <location>
        <position position="465"/>
    </location>
    <ligand>
        <name>L-glutamate</name>
        <dbReference type="ChEBI" id="CHEBI:29985"/>
    </ligand>
</feature>
<accession>A0A9P0BJL7</accession>
<sequence length="611" mass="67125">MTITSLNVVDGTIGRKKLPGLKKRYLIIGFILVIIVILVVLFATNVIKTGSSDSNEEILVPANPTKKLPLSASKLHIFNNGAVCSDAIPCSEIGKGILKKNGSAVDAALATMFCNGVYTMQSMGLGGGFLMTIYNKAENKAYSLNARETAPINAKPELYKDDENKSKNGPLSIAVPGELIGYWEAHKKFGKLSWKEVVEPTVEFCYKGYNMSNHQSNSLNLNAIIKDDVNIKDWLINEDGSFKQPGTHVIPKKLCDTLRTIADTDGYALHNGSLSKIFLEDLMEAGSILTEEDLLNYKPEWQTPISVKLRDQYSLYSAPPPGSGTLLAFIINILNGYNFTKQDMEGTDNIVLTYHRILETFKFAYAKRTEFGDMNFVNVTELISNLTSPEYASMIRKQISDNSTSDDPKHYGAVFYNKEDHGTAHISVMAPNGDAVSVTSSLNIYFGSGITSKRTGIILNSVMDDFSFPYFKNYFGLPGSPSNEMKPGKRPLSSMTPTIMVDKNGDVKLVVGASGGTRITTAVAQVILRTLWFGENLKEAVDAARIHHQLYPKNADYEYGVLQQEVNGLKKIGHNITRTKTFASVICGLYKDGNKIIGNADYRKGGEVCGI</sequence>
<keyword evidence="4" id="KW-1133">Transmembrane helix</keyword>
<dbReference type="Gene3D" id="1.10.246.130">
    <property type="match status" value="1"/>
</dbReference>
<dbReference type="GO" id="GO:0005886">
    <property type="term" value="C:plasma membrane"/>
    <property type="evidence" value="ECO:0007669"/>
    <property type="project" value="TreeGrafter"/>
</dbReference>
<name>A0A9P0BJL7_BRAAE</name>
<keyword evidence="1" id="KW-1202">Platelet aggregation activating toxin</keyword>
<dbReference type="Proteomes" id="UP001154078">
    <property type="component" value="Chromosome 9"/>
</dbReference>
<dbReference type="InterPro" id="IPR043138">
    <property type="entry name" value="GGT_lsub"/>
</dbReference>
<dbReference type="GO" id="GO:0036374">
    <property type="term" value="F:glutathione hydrolase activity"/>
    <property type="evidence" value="ECO:0007669"/>
    <property type="project" value="InterPro"/>
</dbReference>
<dbReference type="FunFam" id="1.10.246.130:FF:000002">
    <property type="entry name" value="glutathione hydrolase 1 proenzyme"/>
    <property type="match status" value="1"/>
</dbReference>
<evidence type="ECO:0000256" key="3">
    <source>
        <dbReference type="PIRSR" id="PIRSR600101-2"/>
    </source>
</evidence>
<dbReference type="FunFam" id="3.60.20.40:FF:000001">
    <property type="entry name" value="Gamma-glutamyltranspeptidase 1"/>
    <property type="match status" value="1"/>
</dbReference>
<gene>
    <name evidence="5" type="ORF">MELIAE_LOCUS13052</name>
</gene>
<dbReference type="EMBL" id="OV121140">
    <property type="protein sequence ID" value="CAH0564515.1"/>
    <property type="molecule type" value="Genomic_DNA"/>
</dbReference>
<organism evidence="5 6">
    <name type="scientific">Brassicogethes aeneus</name>
    <name type="common">Rape pollen beetle</name>
    <name type="synonym">Meligethes aeneus</name>
    <dbReference type="NCBI Taxonomy" id="1431903"/>
    <lineage>
        <taxon>Eukaryota</taxon>
        <taxon>Metazoa</taxon>
        <taxon>Ecdysozoa</taxon>
        <taxon>Arthropoda</taxon>
        <taxon>Hexapoda</taxon>
        <taxon>Insecta</taxon>
        <taxon>Pterygota</taxon>
        <taxon>Neoptera</taxon>
        <taxon>Endopterygota</taxon>
        <taxon>Coleoptera</taxon>
        <taxon>Polyphaga</taxon>
        <taxon>Cucujiformia</taxon>
        <taxon>Nitidulidae</taxon>
        <taxon>Meligethinae</taxon>
        <taxon>Brassicogethes</taxon>
    </lineage>
</organism>
<feature type="binding site" evidence="3">
    <location>
        <begin position="441"/>
        <end position="443"/>
    </location>
    <ligand>
        <name>L-glutamate</name>
        <dbReference type="ChEBI" id="CHEBI:29985"/>
    </ligand>
</feature>
<dbReference type="GO" id="GO:0006751">
    <property type="term" value="P:glutathione catabolic process"/>
    <property type="evidence" value="ECO:0007669"/>
    <property type="project" value="InterPro"/>
</dbReference>
<evidence type="ECO:0000256" key="2">
    <source>
        <dbReference type="PIRSR" id="PIRSR600101-1"/>
    </source>
</evidence>
<dbReference type="Gene3D" id="3.60.20.40">
    <property type="match status" value="1"/>
</dbReference>
<feature type="binding site" evidence="3">
    <location>
        <begin position="493"/>
        <end position="494"/>
    </location>
    <ligand>
        <name>L-glutamate</name>
        <dbReference type="ChEBI" id="CHEBI:29985"/>
    </ligand>
</feature>
<dbReference type="PANTHER" id="PTHR11686">
    <property type="entry name" value="GAMMA GLUTAMYL TRANSPEPTIDASE"/>
    <property type="match status" value="1"/>
</dbReference>
<dbReference type="Pfam" id="PF01019">
    <property type="entry name" value="G_glu_transpept"/>
    <property type="match status" value="1"/>
</dbReference>
<dbReference type="InterPro" id="IPR029055">
    <property type="entry name" value="Ntn_hydrolases_N"/>
</dbReference>
<dbReference type="PANTHER" id="PTHR11686:SF9">
    <property type="entry name" value="RE13973P"/>
    <property type="match status" value="1"/>
</dbReference>
<keyword evidence="1" id="KW-1199">Hemostasis impairing toxin</keyword>
<protein>
    <submittedName>
        <fullName evidence="5">Uncharacterized protein</fullName>
    </submittedName>
</protein>
<proteinExistence type="predicted"/>
<feature type="binding site" evidence="3">
    <location>
        <position position="147"/>
    </location>
    <ligand>
        <name>L-glutamate</name>
        <dbReference type="ChEBI" id="CHEBI:29985"/>
    </ligand>
</feature>
<evidence type="ECO:0000313" key="6">
    <source>
        <dbReference type="Proteomes" id="UP001154078"/>
    </source>
</evidence>
<dbReference type="PRINTS" id="PR01210">
    <property type="entry name" value="GGTRANSPTASE"/>
</dbReference>
<evidence type="ECO:0000256" key="1">
    <source>
        <dbReference type="ARBA" id="ARBA00084097"/>
    </source>
</evidence>
<dbReference type="InterPro" id="IPR000101">
    <property type="entry name" value="GGT_peptidase"/>
</dbReference>
<dbReference type="SUPFAM" id="SSF56235">
    <property type="entry name" value="N-terminal nucleophile aminohydrolases (Ntn hydrolases)"/>
    <property type="match status" value="1"/>
</dbReference>
<keyword evidence="6" id="KW-1185">Reference proteome</keyword>